<gene>
    <name evidence="11" type="ORF">DK427_21465</name>
</gene>
<comment type="catalytic activity">
    <reaction evidence="1">
        <text>ATP + protein L-histidine = ADP + protein N-phospho-L-histidine.</text>
        <dbReference type="EC" id="2.7.13.3"/>
    </reaction>
</comment>
<dbReference type="Pfam" id="PF08447">
    <property type="entry name" value="PAS_3"/>
    <property type="match status" value="2"/>
</dbReference>
<dbReference type="InterPro" id="IPR035965">
    <property type="entry name" value="PAS-like_dom_sf"/>
</dbReference>
<evidence type="ECO:0000259" key="8">
    <source>
        <dbReference type="PROSITE" id="PS50110"/>
    </source>
</evidence>
<dbReference type="FunFam" id="3.30.450.20:FF:000099">
    <property type="entry name" value="Sensory box sensor histidine kinase"/>
    <property type="match status" value="1"/>
</dbReference>
<dbReference type="SUPFAM" id="SSF55874">
    <property type="entry name" value="ATPase domain of HSP90 chaperone/DNA topoisomerase II/histidine kinase"/>
    <property type="match status" value="1"/>
</dbReference>
<feature type="domain" description="Histidine kinase" evidence="7">
    <location>
        <begin position="566"/>
        <end position="790"/>
    </location>
</feature>
<evidence type="ECO:0000256" key="4">
    <source>
        <dbReference type="ARBA" id="ARBA00022679"/>
    </source>
</evidence>
<dbReference type="InterPro" id="IPR013767">
    <property type="entry name" value="PAS_fold"/>
</dbReference>
<dbReference type="InterPro" id="IPR013656">
    <property type="entry name" value="PAS_4"/>
</dbReference>
<dbReference type="Gene3D" id="3.30.565.10">
    <property type="entry name" value="Histidine kinase-like ATPase, C-terminal domain"/>
    <property type="match status" value="1"/>
</dbReference>
<dbReference type="KEGG" id="meti:DK427_21465"/>
<dbReference type="InterPro" id="IPR000014">
    <property type="entry name" value="PAS"/>
</dbReference>
<evidence type="ECO:0000313" key="12">
    <source>
        <dbReference type="Proteomes" id="UP000246058"/>
    </source>
</evidence>
<evidence type="ECO:0000313" key="11">
    <source>
        <dbReference type="EMBL" id="AWN37983.1"/>
    </source>
</evidence>
<dbReference type="PRINTS" id="PR00344">
    <property type="entry name" value="BCTRLSENSOR"/>
</dbReference>
<evidence type="ECO:0000259" key="10">
    <source>
        <dbReference type="PROSITE" id="PS50113"/>
    </source>
</evidence>
<dbReference type="Pfam" id="PF00512">
    <property type="entry name" value="HisKA"/>
    <property type="match status" value="1"/>
</dbReference>
<dbReference type="InterPro" id="IPR036097">
    <property type="entry name" value="HisK_dim/P_sf"/>
</dbReference>
<dbReference type="Gene3D" id="2.10.70.100">
    <property type="match status" value="1"/>
</dbReference>
<dbReference type="PANTHER" id="PTHR43304">
    <property type="entry name" value="PHYTOCHROME-LIKE PROTEIN CPH1"/>
    <property type="match status" value="1"/>
</dbReference>
<dbReference type="SMART" id="SM00388">
    <property type="entry name" value="HisKA"/>
    <property type="match status" value="1"/>
</dbReference>
<dbReference type="InterPro" id="IPR003661">
    <property type="entry name" value="HisK_dim/P_dom"/>
</dbReference>
<organism evidence="11 12">
    <name type="scientific">Methylobacterium radiodurans</name>
    <dbReference type="NCBI Taxonomy" id="2202828"/>
    <lineage>
        <taxon>Bacteria</taxon>
        <taxon>Pseudomonadati</taxon>
        <taxon>Pseudomonadota</taxon>
        <taxon>Alphaproteobacteria</taxon>
        <taxon>Hyphomicrobiales</taxon>
        <taxon>Methylobacteriaceae</taxon>
        <taxon>Methylobacterium</taxon>
    </lineage>
</organism>
<feature type="domain" description="PAS" evidence="9">
    <location>
        <begin position="272"/>
        <end position="328"/>
    </location>
</feature>
<evidence type="ECO:0000256" key="2">
    <source>
        <dbReference type="ARBA" id="ARBA00012438"/>
    </source>
</evidence>
<dbReference type="SMART" id="SM00091">
    <property type="entry name" value="PAS"/>
    <property type="match status" value="4"/>
</dbReference>
<name>A0A2U8VVV9_9HYPH</name>
<feature type="domain" description="PAS" evidence="9">
    <location>
        <begin position="398"/>
        <end position="450"/>
    </location>
</feature>
<evidence type="ECO:0000256" key="1">
    <source>
        <dbReference type="ARBA" id="ARBA00000085"/>
    </source>
</evidence>
<feature type="domain" description="PAC" evidence="10">
    <location>
        <begin position="476"/>
        <end position="528"/>
    </location>
</feature>
<dbReference type="PROSITE" id="PS50113">
    <property type="entry name" value="PAC"/>
    <property type="match status" value="3"/>
</dbReference>
<dbReference type="InterPro" id="IPR004358">
    <property type="entry name" value="Sig_transdc_His_kin-like_C"/>
</dbReference>
<dbReference type="EMBL" id="CP029551">
    <property type="protein sequence ID" value="AWN37983.1"/>
    <property type="molecule type" value="Genomic_DNA"/>
</dbReference>
<feature type="domain" description="PAS" evidence="9">
    <location>
        <begin position="142"/>
        <end position="213"/>
    </location>
</feature>
<evidence type="ECO:0000259" key="7">
    <source>
        <dbReference type="PROSITE" id="PS50109"/>
    </source>
</evidence>
<feature type="domain" description="PAC" evidence="10">
    <location>
        <begin position="345"/>
        <end position="397"/>
    </location>
</feature>
<evidence type="ECO:0000256" key="6">
    <source>
        <dbReference type="PROSITE-ProRule" id="PRU00169"/>
    </source>
</evidence>
<dbReference type="Gene3D" id="3.30.450.20">
    <property type="entry name" value="PAS domain"/>
    <property type="match status" value="4"/>
</dbReference>
<proteinExistence type="predicted"/>
<dbReference type="SMART" id="SM00387">
    <property type="entry name" value="HATPase_c"/>
    <property type="match status" value="1"/>
</dbReference>
<dbReference type="OrthoDB" id="9796100at2"/>
<keyword evidence="12" id="KW-1185">Reference proteome</keyword>
<dbReference type="GO" id="GO:0006355">
    <property type="term" value="P:regulation of DNA-templated transcription"/>
    <property type="evidence" value="ECO:0007669"/>
    <property type="project" value="InterPro"/>
</dbReference>
<dbReference type="PROSITE" id="PS50112">
    <property type="entry name" value="PAS"/>
    <property type="match status" value="3"/>
</dbReference>
<dbReference type="InterPro" id="IPR013655">
    <property type="entry name" value="PAS_fold_3"/>
</dbReference>
<dbReference type="InterPro" id="IPR011006">
    <property type="entry name" value="CheY-like_superfamily"/>
</dbReference>
<feature type="domain" description="Response regulatory" evidence="8">
    <location>
        <begin position="813"/>
        <end position="929"/>
    </location>
</feature>
<dbReference type="CDD" id="cd18161">
    <property type="entry name" value="REC_hyHK_blue-like"/>
    <property type="match status" value="1"/>
</dbReference>
<dbReference type="SMART" id="SM00448">
    <property type="entry name" value="REC"/>
    <property type="match status" value="1"/>
</dbReference>
<dbReference type="EC" id="2.7.13.3" evidence="2"/>
<accession>A0A2U8VVV9</accession>
<evidence type="ECO:0000259" key="9">
    <source>
        <dbReference type="PROSITE" id="PS50112"/>
    </source>
</evidence>
<dbReference type="Pfam" id="PF00072">
    <property type="entry name" value="Response_reg"/>
    <property type="match status" value="1"/>
</dbReference>
<sequence length="931" mass="101681">MTVEGGGTVRAGAAQGEAPWRGLFERLHEGLLIGEVVRDAGGAVVDWRYLDVNPAWERLVGIPRERAVGRTLRELIPGIEEAWIADAARAVAEAATVTFSRRVEVFDRWYDGHAIALGGERFAVLFLESTARRDAEMRLREGEARLRMAADAAEIGLWDLDCADGRLFWDQRVRAMFGVSDDRPIVLADFEAALHPDDRAAVRAVLDAALDPARRALYDVEYRAVGLDDGVVRWVAAKGRGQFDEAGRCLRFTGTAIDVGARKAAETRLAESEARFRNMADHAPVMMWVTDPSGACTYLNRSWYAYTGQSEAEGLGLGWLDAVHPDDRGWSGETFLAANARQAPFRIEYRLRGADGRYRWFIDAAEPRLAEDGSFLGYIGSVADIHDRKEAEQRLVDATRRLDAILNNATQAIFLMDERQHCAYMNRAAEQLTGYSLAETAGRALHDVVHHTRPDGSPYPLCECPIDQAFPENNQEQGEEVFVHRDGSFYPVAFTASPIRDETGRPIGTVIEARNIEAELRAKAALEAFNATLEGRVAEEVAARESAEAALRQSQKMEAVGQLTGGLAHDFNNLLTGITGSLELLQTRMGQGRMTDLDRYINAAQGAARRAAALTHRLLAFSRRQTLDPKPTDVNRLVAGMEELIRRTIGPSVTLEVVGAASLWSALVDPSQLENALLNLCINARDAMPEGGRITIETANRWLDHRAARDRDLDPGQYLSLCVTDTGTGMTPEVIAKAFDPFFTTKPIGQGTGLGLSMIYGFVRQSGGQVRIYSEVGQGTTMCLYLPRHHGAAEGAEPLPDLAAAPRAEQGETVLVVDDEPSVRMLVTEVLEDLGYTAIEAADGPSGLRLLQSDIRIDLLVTDVGLPGGMNGRQVADAARVGRPGLKVLFITGYAENAAVGNGHLEPGMAVLTKPFVMETLASRIREMIEG</sequence>
<feature type="domain" description="PAC" evidence="10">
    <location>
        <begin position="218"/>
        <end position="271"/>
    </location>
</feature>
<dbReference type="CDD" id="cd00130">
    <property type="entry name" value="PAS"/>
    <property type="match status" value="3"/>
</dbReference>
<dbReference type="Proteomes" id="UP000246058">
    <property type="component" value="Chromosome"/>
</dbReference>
<dbReference type="SUPFAM" id="SSF55785">
    <property type="entry name" value="PYP-like sensor domain (PAS domain)"/>
    <property type="match status" value="4"/>
</dbReference>
<dbReference type="InterPro" id="IPR001610">
    <property type="entry name" value="PAC"/>
</dbReference>
<evidence type="ECO:0000256" key="5">
    <source>
        <dbReference type="ARBA" id="ARBA00022777"/>
    </source>
</evidence>
<dbReference type="Pfam" id="PF08448">
    <property type="entry name" value="PAS_4"/>
    <property type="match status" value="1"/>
</dbReference>
<feature type="modified residue" description="4-aspartylphosphate" evidence="6">
    <location>
        <position position="863"/>
    </location>
</feature>
<dbReference type="SMART" id="SM00086">
    <property type="entry name" value="PAC"/>
    <property type="match status" value="3"/>
</dbReference>
<dbReference type="InterPro" id="IPR036890">
    <property type="entry name" value="HATPase_C_sf"/>
</dbReference>
<dbReference type="PANTHER" id="PTHR43304:SF1">
    <property type="entry name" value="PAC DOMAIN-CONTAINING PROTEIN"/>
    <property type="match status" value="1"/>
</dbReference>
<dbReference type="CDD" id="cd00082">
    <property type="entry name" value="HisKA"/>
    <property type="match status" value="1"/>
</dbReference>
<dbReference type="GO" id="GO:0000155">
    <property type="term" value="F:phosphorelay sensor kinase activity"/>
    <property type="evidence" value="ECO:0007669"/>
    <property type="project" value="InterPro"/>
</dbReference>
<dbReference type="Pfam" id="PF00989">
    <property type="entry name" value="PAS"/>
    <property type="match status" value="1"/>
</dbReference>
<keyword evidence="4" id="KW-0808">Transferase</keyword>
<keyword evidence="3 6" id="KW-0597">Phosphoprotein</keyword>
<dbReference type="InterPro" id="IPR003594">
    <property type="entry name" value="HATPase_dom"/>
</dbReference>
<dbReference type="Gene3D" id="3.40.50.2300">
    <property type="match status" value="1"/>
</dbReference>
<dbReference type="PROSITE" id="PS50109">
    <property type="entry name" value="HIS_KIN"/>
    <property type="match status" value="1"/>
</dbReference>
<dbReference type="NCBIfam" id="TIGR00229">
    <property type="entry name" value="sensory_box"/>
    <property type="match status" value="3"/>
</dbReference>
<dbReference type="SUPFAM" id="SSF47384">
    <property type="entry name" value="Homodimeric domain of signal transducing histidine kinase"/>
    <property type="match status" value="1"/>
</dbReference>
<dbReference type="SUPFAM" id="SSF52172">
    <property type="entry name" value="CheY-like"/>
    <property type="match status" value="1"/>
</dbReference>
<dbReference type="Gene3D" id="1.10.287.130">
    <property type="match status" value="1"/>
</dbReference>
<dbReference type="InterPro" id="IPR052162">
    <property type="entry name" value="Sensor_kinase/Photoreceptor"/>
</dbReference>
<reference evidence="11 12" key="1">
    <citation type="submission" date="2018-05" db="EMBL/GenBank/DDBJ databases">
        <title>Complete Genome Sequence of Methylobacterium sp. 17Sr1-43.</title>
        <authorList>
            <person name="Srinivasan S."/>
        </authorList>
    </citation>
    <scope>NUCLEOTIDE SEQUENCE [LARGE SCALE GENOMIC DNA]</scope>
    <source>
        <strain evidence="11 12">17Sr1-43</strain>
    </source>
</reference>
<dbReference type="Pfam" id="PF02518">
    <property type="entry name" value="HATPase_c"/>
    <property type="match status" value="1"/>
</dbReference>
<dbReference type="InterPro" id="IPR005467">
    <property type="entry name" value="His_kinase_dom"/>
</dbReference>
<dbReference type="CDD" id="cd16919">
    <property type="entry name" value="HATPase_CckA-like"/>
    <property type="match status" value="1"/>
</dbReference>
<evidence type="ECO:0000256" key="3">
    <source>
        <dbReference type="ARBA" id="ARBA00022553"/>
    </source>
</evidence>
<dbReference type="InterPro" id="IPR001789">
    <property type="entry name" value="Sig_transdc_resp-reg_receiver"/>
</dbReference>
<dbReference type="InterPro" id="IPR000700">
    <property type="entry name" value="PAS-assoc_C"/>
</dbReference>
<keyword evidence="5 11" id="KW-0418">Kinase</keyword>
<protein>
    <recommendedName>
        <fullName evidence="2">histidine kinase</fullName>
        <ecNumber evidence="2">2.7.13.3</ecNumber>
    </recommendedName>
</protein>
<dbReference type="AlphaFoldDB" id="A0A2U8VVV9"/>
<dbReference type="PROSITE" id="PS50110">
    <property type="entry name" value="RESPONSE_REGULATORY"/>
    <property type="match status" value="1"/>
</dbReference>